<dbReference type="InterPro" id="IPR054173">
    <property type="entry name" value="ThiI_fer"/>
</dbReference>
<dbReference type="PANTHER" id="PTHR43209">
    <property type="entry name" value="TRNA SULFURTRANSFERASE"/>
    <property type="match status" value="1"/>
</dbReference>
<dbReference type="SMART" id="SM00981">
    <property type="entry name" value="THUMP"/>
    <property type="match status" value="1"/>
</dbReference>
<dbReference type="NCBIfam" id="TIGR00342">
    <property type="entry name" value="tRNA uracil 4-sulfurtransferase ThiI"/>
    <property type="match status" value="1"/>
</dbReference>
<dbReference type="Proteomes" id="UP000654670">
    <property type="component" value="Unassembled WGS sequence"/>
</dbReference>
<feature type="binding site" evidence="19">
    <location>
        <position position="267"/>
    </location>
    <ligand>
        <name>ATP</name>
        <dbReference type="ChEBI" id="CHEBI:30616"/>
    </ligand>
</feature>
<evidence type="ECO:0000256" key="18">
    <source>
        <dbReference type="ARBA" id="ARBA00080570"/>
    </source>
</evidence>
<comment type="caution">
    <text evidence="21">The sequence shown here is derived from an EMBL/GenBank/DDBJ whole genome shotgun (WGS) entry which is preliminary data.</text>
</comment>
<evidence type="ECO:0000256" key="6">
    <source>
        <dbReference type="ARBA" id="ARBA00022741"/>
    </source>
</evidence>
<dbReference type="GO" id="GO:0052837">
    <property type="term" value="P:thiazole biosynthetic process"/>
    <property type="evidence" value="ECO:0007669"/>
    <property type="project" value="TreeGrafter"/>
</dbReference>
<dbReference type="FunFam" id="3.40.50.620:FF:000053">
    <property type="entry name" value="Probable tRNA sulfurtransferase"/>
    <property type="match status" value="1"/>
</dbReference>
<keyword evidence="3 19" id="KW-0963">Cytoplasm</keyword>
<proteinExistence type="inferred from homology"/>
<keyword evidence="8 19" id="KW-0694">RNA-binding</keyword>
<evidence type="ECO:0000256" key="16">
    <source>
        <dbReference type="ARBA" id="ARBA00075337"/>
    </source>
</evidence>
<comment type="function">
    <text evidence="12 19">Catalyzes the ATP-dependent transfer of a sulfur to tRNA to produce 4-thiouridine in position 8 of tRNAs, which functions as a near-UV photosensor. Also catalyzes the transfer of sulfur to the sulfur carrier protein ThiS, forming ThiS-thiocarboxylate. This is a step in the synthesis of thiazole, in the thiamine biosynthesis pathway. The sulfur is donated as persulfide by IscS.</text>
</comment>
<dbReference type="InterPro" id="IPR004114">
    <property type="entry name" value="THUMP_dom"/>
</dbReference>
<keyword evidence="4 19" id="KW-0820">tRNA-binding</keyword>
<evidence type="ECO:0000256" key="8">
    <source>
        <dbReference type="ARBA" id="ARBA00022884"/>
    </source>
</evidence>
<dbReference type="AlphaFoldDB" id="A0A917RY69"/>
<accession>A0A917RY69</accession>
<evidence type="ECO:0000256" key="3">
    <source>
        <dbReference type="ARBA" id="ARBA00022490"/>
    </source>
</evidence>
<reference evidence="21" key="2">
    <citation type="submission" date="2020-09" db="EMBL/GenBank/DDBJ databases">
        <authorList>
            <person name="Sun Q."/>
            <person name="Ohkuma M."/>
        </authorList>
    </citation>
    <scope>NUCLEOTIDE SEQUENCE</scope>
    <source>
        <strain evidence="21">JCM 15325</strain>
    </source>
</reference>
<dbReference type="Gene3D" id="3.30.2130.30">
    <property type="match status" value="1"/>
</dbReference>
<dbReference type="Pfam" id="PF22025">
    <property type="entry name" value="ThiI_fer"/>
    <property type="match status" value="1"/>
</dbReference>
<keyword evidence="7 19" id="KW-0067">ATP-binding</keyword>
<keyword evidence="22" id="KW-1185">Reference proteome</keyword>
<evidence type="ECO:0000256" key="2">
    <source>
        <dbReference type="ARBA" id="ARBA00004948"/>
    </source>
</evidence>
<dbReference type="CDD" id="cd11716">
    <property type="entry name" value="THUMP_ThiI"/>
    <property type="match status" value="1"/>
</dbReference>
<dbReference type="SUPFAM" id="SSF52402">
    <property type="entry name" value="Adenine nucleotide alpha hydrolases-like"/>
    <property type="match status" value="1"/>
</dbReference>
<dbReference type="EC" id="2.8.1.4" evidence="14 19"/>
<comment type="catalytic activity">
    <reaction evidence="11 19">
        <text>[ThiS sulfur-carrier protein]-C-terminal Gly-Gly-AMP + S-sulfanyl-L-cysteinyl-[cysteine desulfurase] + AH2 = [ThiS sulfur-carrier protein]-C-terminal-Gly-aminoethanethioate + L-cysteinyl-[cysteine desulfurase] + A + AMP + 2 H(+)</text>
        <dbReference type="Rhea" id="RHEA:43340"/>
        <dbReference type="Rhea" id="RHEA-COMP:12157"/>
        <dbReference type="Rhea" id="RHEA-COMP:12158"/>
        <dbReference type="Rhea" id="RHEA-COMP:12910"/>
        <dbReference type="Rhea" id="RHEA-COMP:19908"/>
        <dbReference type="ChEBI" id="CHEBI:13193"/>
        <dbReference type="ChEBI" id="CHEBI:15378"/>
        <dbReference type="ChEBI" id="CHEBI:17499"/>
        <dbReference type="ChEBI" id="CHEBI:29950"/>
        <dbReference type="ChEBI" id="CHEBI:61963"/>
        <dbReference type="ChEBI" id="CHEBI:90618"/>
        <dbReference type="ChEBI" id="CHEBI:232372"/>
        <dbReference type="ChEBI" id="CHEBI:456215"/>
    </reaction>
</comment>
<dbReference type="GO" id="GO:0140741">
    <property type="term" value="F:tRNA-uracil-4 sulfurtransferase activity"/>
    <property type="evidence" value="ECO:0007669"/>
    <property type="project" value="UniProtKB-EC"/>
</dbReference>
<dbReference type="GO" id="GO:0009228">
    <property type="term" value="P:thiamine biosynthetic process"/>
    <property type="evidence" value="ECO:0007669"/>
    <property type="project" value="UniProtKB-KW"/>
</dbReference>
<dbReference type="GO" id="GO:0009229">
    <property type="term" value="P:thiamine diphosphate biosynthetic process"/>
    <property type="evidence" value="ECO:0007669"/>
    <property type="project" value="UniProtKB-UniRule"/>
</dbReference>
<keyword evidence="6 19" id="KW-0547">Nucleotide-binding</keyword>
<evidence type="ECO:0000259" key="20">
    <source>
        <dbReference type="PROSITE" id="PS51165"/>
    </source>
</evidence>
<feature type="binding site" evidence="19">
    <location>
        <begin position="185"/>
        <end position="186"/>
    </location>
    <ligand>
        <name>ATP</name>
        <dbReference type="ChEBI" id="CHEBI:30616"/>
    </ligand>
</feature>
<evidence type="ECO:0000256" key="7">
    <source>
        <dbReference type="ARBA" id="ARBA00022840"/>
    </source>
</evidence>
<feature type="binding site" evidence="19">
    <location>
        <position position="289"/>
    </location>
    <ligand>
        <name>ATP</name>
        <dbReference type="ChEBI" id="CHEBI:30616"/>
    </ligand>
</feature>
<dbReference type="GO" id="GO:0004810">
    <property type="term" value="F:CCA tRNA nucleotidyltransferase activity"/>
    <property type="evidence" value="ECO:0007669"/>
    <property type="project" value="InterPro"/>
</dbReference>
<dbReference type="CDD" id="cd01712">
    <property type="entry name" value="PPase_ThiI"/>
    <property type="match status" value="1"/>
</dbReference>
<evidence type="ECO:0000256" key="4">
    <source>
        <dbReference type="ARBA" id="ARBA00022555"/>
    </source>
</evidence>
<dbReference type="InterPro" id="IPR049962">
    <property type="entry name" value="THUMP_ThiI"/>
</dbReference>
<evidence type="ECO:0000313" key="21">
    <source>
        <dbReference type="EMBL" id="GGL42314.1"/>
    </source>
</evidence>
<dbReference type="GO" id="GO:0005829">
    <property type="term" value="C:cytosol"/>
    <property type="evidence" value="ECO:0007669"/>
    <property type="project" value="TreeGrafter"/>
</dbReference>
<evidence type="ECO:0000256" key="19">
    <source>
        <dbReference type="HAMAP-Rule" id="MF_00021"/>
    </source>
</evidence>
<protein>
    <recommendedName>
        <fullName evidence="15 19">Probable tRNA sulfurtransferase</fullName>
        <ecNumber evidence="14 19">2.8.1.4</ecNumber>
    </recommendedName>
    <alternativeName>
        <fullName evidence="16 19">Sulfur carrier protein ThiS sulfurtransferase</fullName>
    </alternativeName>
    <alternativeName>
        <fullName evidence="17 19">Thiamine biosynthesis protein ThiI</fullName>
    </alternativeName>
    <alternativeName>
        <fullName evidence="18 19">tRNA 4-thiouridine synthase</fullName>
    </alternativeName>
</protein>
<dbReference type="InterPro" id="IPR020536">
    <property type="entry name" value="ThiI_AANH"/>
</dbReference>
<dbReference type="InterPro" id="IPR049961">
    <property type="entry name" value="ThiI_N"/>
</dbReference>
<sequence>MKPLVYDYLVIRFGEIAIKGKNKKAFVMKLEDDVRGKLSDFPRLYIKRHFDDIEIQLNGEDADQIIPILRKIFGIQNISSAIKVENDLDAIRSGALRVAEQEEGVKTFKIAARRKDKRFPVHGSELNQDLGAWLLKHCDRLRVDVHHPDLTLRVEVGYHETRIYGHEYKGAGGLPVGASGKVMLMLSGGIDSPVAGYLLAKRGALIEAIHFQSPPYTSDRARQKVIDLSKKLQSFGGKVRLHLVPFTNAQVAIRDAVPEDYRITIMRRLMFRIAEKAAEQNGTLAIATGESLGQVASQTLESMNTINQVTDLPVLRPLITMDKLDIAAIAKEIDTYEISIRPYEDCCTIFLPKAPRTRPDRFHADRFERSLNVEDLVNEAVRGIETLTFESSESEELFSGLL</sequence>
<evidence type="ECO:0000256" key="17">
    <source>
        <dbReference type="ARBA" id="ARBA00077849"/>
    </source>
</evidence>
<feature type="domain" description="THUMP" evidence="20">
    <location>
        <begin position="63"/>
        <end position="167"/>
    </location>
</feature>
<dbReference type="GO" id="GO:0002937">
    <property type="term" value="P:tRNA 4-thiouridine biosynthesis"/>
    <property type="evidence" value="ECO:0007669"/>
    <property type="project" value="TreeGrafter"/>
</dbReference>
<evidence type="ECO:0000256" key="9">
    <source>
        <dbReference type="ARBA" id="ARBA00022977"/>
    </source>
</evidence>
<feature type="binding site" evidence="19">
    <location>
        <begin position="210"/>
        <end position="211"/>
    </location>
    <ligand>
        <name>ATP</name>
        <dbReference type="ChEBI" id="CHEBI:30616"/>
    </ligand>
</feature>
<comment type="pathway">
    <text evidence="2 19">Cofactor biosynthesis; thiamine diphosphate biosynthesis.</text>
</comment>
<dbReference type="EMBL" id="BMOK01000001">
    <property type="protein sequence ID" value="GGL42314.1"/>
    <property type="molecule type" value="Genomic_DNA"/>
</dbReference>
<dbReference type="InterPro" id="IPR050102">
    <property type="entry name" value="tRNA_sulfurtransferase_ThiI"/>
</dbReference>
<keyword evidence="5 19" id="KW-0808">Transferase</keyword>
<evidence type="ECO:0000256" key="10">
    <source>
        <dbReference type="ARBA" id="ARBA00050570"/>
    </source>
</evidence>
<name>A0A917RY69_9BACL</name>
<evidence type="ECO:0000256" key="1">
    <source>
        <dbReference type="ARBA" id="ARBA00004496"/>
    </source>
</evidence>
<dbReference type="SUPFAM" id="SSF143437">
    <property type="entry name" value="THUMP domain-like"/>
    <property type="match status" value="1"/>
</dbReference>
<evidence type="ECO:0000256" key="15">
    <source>
        <dbReference type="ARBA" id="ARBA00071867"/>
    </source>
</evidence>
<evidence type="ECO:0000256" key="11">
    <source>
        <dbReference type="ARBA" id="ARBA00052330"/>
    </source>
</evidence>
<keyword evidence="9 19" id="KW-0784">Thiamine biosynthesis</keyword>
<dbReference type="HAMAP" id="MF_00021">
    <property type="entry name" value="ThiI"/>
    <property type="match status" value="1"/>
</dbReference>
<feature type="binding site" evidence="19">
    <location>
        <position position="298"/>
    </location>
    <ligand>
        <name>ATP</name>
        <dbReference type="ChEBI" id="CHEBI:30616"/>
    </ligand>
</feature>
<dbReference type="Gene3D" id="3.40.50.620">
    <property type="entry name" value="HUPs"/>
    <property type="match status" value="1"/>
</dbReference>
<evidence type="ECO:0000256" key="14">
    <source>
        <dbReference type="ARBA" id="ARBA00066827"/>
    </source>
</evidence>
<dbReference type="GO" id="GO:0000049">
    <property type="term" value="F:tRNA binding"/>
    <property type="evidence" value="ECO:0007669"/>
    <property type="project" value="UniProtKB-UniRule"/>
</dbReference>
<dbReference type="GO" id="GO:0005524">
    <property type="term" value="F:ATP binding"/>
    <property type="evidence" value="ECO:0007669"/>
    <property type="project" value="UniProtKB-UniRule"/>
</dbReference>
<evidence type="ECO:0000313" key="22">
    <source>
        <dbReference type="Proteomes" id="UP000654670"/>
    </source>
</evidence>
<dbReference type="PANTHER" id="PTHR43209:SF1">
    <property type="entry name" value="TRNA SULFURTRANSFERASE"/>
    <property type="match status" value="1"/>
</dbReference>
<dbReference type="PROSITE" id="PS51165">
    <property type="entry name" value="THUMP"/>
    <property type="match status" value="1"/>
</dbReference>
<dbReference type="Pfam" id="PF02926">
    <property type="entry name" value="THUMP"/>
    <property type="match status" value="1"/>
</dbReference>
<organism evidence="21 22">
    <name type="scientific">Sporolactobacillus putidus</name>
    <dbReference type="NCBI Taxonomy" id="492735"/>
    <lineage>
        <taxon>Bacteria</taxon>
        <taxon>Bacillati</taxon>
        <taxon>Bacillota</taxon>
        <taxon>Bacilli</taxon>
        <taxon>Bacillales</taxon>
        <taxon>Sporolactobacillaceae</taxon>
        <taxon>Sporolactobacillus</taxon>
    </lineage>
</organism>
<evidence type="ECO:0000256" key="5">
    <source>
        <dbReference type="ARBA" id="ARBA00022679"/>
    </source>
</evidence>
<comment type="similarity">
    <text evidence="13 19">Belongs to the ThiI family.</text>
</comment>
<dbReference type="Pfam" id="PF02568">
    <property type="entry name" value="ThiI"/>
    <property type="match status" value="1"/>
</dbReference>
<reference evidence="21" key="1">
    <citation type="journal article" date="2014" name="Int. J. Syst. Evol. Microbiol.">
        <title>Complete genome sequence of Corynebacterium casei LMG S-19264T (=DSM 44701T), isolated from a smear-ripened cheese.</title>
        <authorList>
            <consortium name="US DOE Joint Genome Institute (JGI-PGF)"/>
            <person name="Walter F."/>
            <person name="Albersmeier A."/>
            <person name="Kalinowski J."/>
            <person name="Ruckert C."/>
        </authorList>
    </citation>
    <scope>NUCLEOTIDE SEQUENCE</scope>
    <source>
        <strain evidence="21">JCM 15325</strain>
    </source>
</reference>
<dbReference type="InterPro" id="IPR003720">
    <property type="entry name" value="tRNA_STrfase"/>
</dbReference>
<comment type="subcellular location">
    <subcellularLocation>
        <location evidence="1 19">Cytoplasm</location>
    </subcellularLocation>
</comment>
<comment type="catalytic activity">
    <reaction evidence="10 19">
        <text>[ThiI sulfur-carrier protein]-S-sulfanyl-L-cysteine + a uridine in tRNA + 2 reduced [2Fe-2S]-[ferredoxin] + ATP + H(+) = [ThiI sulfur-carrier protein]-L-cysteine + a 4-thiouridine in tRNA + 2 oxidized [2Fe-2S]-[ferredoxin] + AMP + diphosphate</text>
        <dbReference type="Rhea" id="RHEA:24176"/>
        <dbReference type="Rhea" id="RHEA-COMP:10000"/>
        <dbReference type="Rhea" id="RHEA-COMP:10001"/>
        <dbReference type="Rhea" id="RHEA-COMP:13337"/>
        <dbReference type="Rhea" id="RHEA-COMP:13338"/>
        <dbReference type="Rhea" id="RHEA-COMP:13339"/>
        <dbReference type="Rhea" id="RHEA-COMP:13340"/>
        <dbReference type="ChEBI" id="CHEBI:15378"/>
        <dbReference type="ChEBI" id="CHEBI:29950"/>
        <dbReference type="ChEBI" id="CHEBI:30616"/>
        <dbReference type="ChEBI" id="CHEBI:33019"/>
        <dbReference type="ChEBI" id="CHEBI:33737"/>
        <dbReference type="ChEBI" id="CHEBI:33738"/>
        <dbReference type="ChEBI" id="CHEBI:61963"/>
        <dbReference type="ChEBI" id="CHEBI:65315"/>
        <dbReference type="ChEBI" id="CHEBI:136798"/>
        <dbReference type="ChEBI" id="CHEBI:456215"/>
        <dbReference type="EC" id="2.8.1.4"/>
    </reaction>
</comment>
<gene>
    <name evidence="19 21" type="primary">thiI</name>
    <name evidence="21" type="ORF">GCM10007968_02780</name>
</gene>
<evidence type="ECO:0000256" key="12">
    <source>
        <dbReference type="ARBA" id="ARBA00058382"/>
    </source>
</evidence>
<evidence type="ECO:0000256" key="13">
    <source>
        <dbReference type="ARBA" id="ARBA00061472"/>
    </source>
</evidence>
<dbReference type="InterPro" id="IPR014729">
    <property type="entry name" value="Rossmann-like_a/b/a_fold"/>
</dbReference>